<protein>
    <submittedName>
        <fullName evidence="2">Uncharacterized protein</fullName>
    </submittedName>
</protein>
<dbReference type="AlphaFoldDB" id="A0A6J4VRU0"/>
<organism evidence="2">
    <name type="scientific">uncultured Thermomicrobiales bacterium</name>
    <dbReference type="NCBI Taxonomy" id="1645740"/>
    <lineage>
        <taxon>Bacteria</taxon>
        <taxon>Pseudomonadati</taxon>
        <taxon>Thermomicrobiota</taxon>
        <taxon>Thermomicrobia</taxon>
        <taxon>Thermomicrobiales</taxon>
        <taxon>environmental samples</taxon>
    </lineage>
</organism>
<name>A0A6J4VRU0_9BACT</name>
<sequence length="113" mass="12312">MRLVQAGDEAAETARVLLSSPVRPVKQVAGGLDRGDRNAQLVGGDEEEPVPGRYRRLGRRVLPFAPNQLRPEAGQLDPRPDPCQEILREERLEQVIVRSGLHPLDAGLFAGSG</sequence>
<evidence type="ECO:0000313" key="2">
    <source>
        <dbReference type="EMBL" id="CAA9586080.1"/>
    </source>
</evidence>
<feature type="region of interest" description="Disordered" evidence="1">
    <location>
        <begin position="28"/>
        <end position="50"/>
    </location>
</feature>
<gene>
    <name evidence="2" type="ORF">AVDCRST_MAG19-4695</name>
</gene>
<reference evidence="2" key="1">
    <citation type="submission" date="2020-02" db="EMBL/GenBank/DDBJ databases">
        <authorList>
            <person name="Meier V. D."/>
        </authorList>
    </citation>
    <scope>NUCLEOTIDE SEQUENCE</scope>
    <source>
        <strain evidence="2">AVDCRST_MAG19</strain>
    </source>
</reference>
<evidence type="ECO:0000256" key="1">
    <source>
        <dbReference type="SAM" id="MobiDB-lite"/>
    </source>
</evidence>
<accession>A0A6J4VRU0</accession>
<proteinExistence type="predicted"/>
<dbReference type="EMBL" id="CADCWL010000256">
    <property type="protein sequence ID" value="CAA9586080.1"/>
    <property type="molecule type" value="Genomic_DNA"/>
</dbReference>